<name>A0A9X7I9G6_9BIFI</name>
<dbReference type="Proteomes" id="UP000235293">
    <property type="component" value="Unassembled WGS sequence"/>
</dbReference>
<dbReference type="EMBL" id="PNGY01000001">
    <property type="protein sequence ID" value="PMC55040.1"/>
    <property type="molecule type" value="Genomic_DNA"/>
</dbReference>
<dbReference type="RefSeq" id="WP_102155374.1">
    <property type="nucleotide sequence ID" value="NZ_JBKFWY010000001.1"/>
</dbReference>
<evidence type="ECO:0000313" key="2">
    <source>
        <dbReference type="Proteomes" id="UP000235293"/>
    </source>
</evidence>
<proteinExistence type="predicted"/>
<comment type="caution">
    <text evidence="1">The sequence shown here is derived from an EMBL/GenBank/DDBJ whole genome shotgun (WGS) entry which is preliminary data.</text>
</comment>
<sequence length="65" mass="7120">MCPHVSLPCLRQSRRRQTSLALKAHCAFNPKQARRSELLSRALCCAQAGRRASSLACILSRVAGL</sequence>
<reference evidence="1 2" key="1">
    <citation type="submission" date="2017-09" db="EMBL/GenBank/DDBJ databases">
        <title>Bacterial strain isolated from the female urinary microbiota.</title>
        <authorList>
            <person name="Thomas-White K."/>
            <person name="Kumar N."/>
            <person name="Forster S."/>
            <person name="Putonti C."/>
            <person name="Lawley T."/>
            <person name="Wolfe A.J."/>
        </authorList>
    </citation>
    <scope>NUCLEOTIDE SEQUENCE [LARGE SCALE GENOMIC DNA]</scope>
    <source>
        <strain evidence="1 2">UMB0411</strain>
    </source>
</reference>
<gene>
    <name evidence="1" type="ORF">CJ213_02715</name>
</gene>
<dbReference type="AlphaFoldDB" id="A0A9X7I9G6"/>
<organism evidence="1 2">
    <name type="scientific">Gardnerella swidsinskii</name>
    <dbReference type="NCBI Taxonomy" id="2792979"/>
    <lineage>
        <taxon>Bacteria</taxon>
        <taxon>Bacillati</taxon>
        <taxon>Actinomycetota</taxon>
        <taxon>Actinomycetes</taxon>
        <taxon>Bifidobacteriales</taxon>
        <taxon>Bifidobacteriaceae</taxon>
        <taxon>Gardnerella</taxon>
    </lineage>
</organism>
<evidence type="ECO:0000313" key="1">
    <source>
        <dbReference type="EMBL" id="PMC55040.1"/>
    </source>
</evidence>
<accession>A0A9X7I9G6</accession>
<protein>
    <submittedName>
        <fullName evidence="1">Uncharacterized protein</fullName>
    </submittedName>
</protein>